<comment type="caution">
    <text evidence="5">The sequence shown here is derived from an EMBL/GenBank/DDBJ whole genome shotgun (WGS) entry which is preliminary data.</text>
</comment>
<comment type="function">
    <text evidence="3">Catalyzes the formation of L-homocysteine from O-succinyl-L-homoserine (OSHS) and hydrogen sulfide.</text>
</comment>
<keyword evidence="3" id="KW-0028">Amino-acid biosynthesis</keyword>
<protein>
    <recommendedName>
        <fullName evidence="3">O-succinylhomoserine sulfhydrylase</fullName>
        <shortName evidence="3">OSH sulfhydrylase</shortName>
        <shortName evidence="3">OSHS sulfhydrylase</shortName>
        <ecNumber evidence="3">2.5.1.-</ecNumber>
    </recommendedName>
</protein>
<comment type="cofactor">
    <cofactor evidence="1 3 4">
        <name>pyridoxal 5'-phosphate</name>
        <dbReference type="ChEBI" id="CHEBI:597326"/>
    </cofactor>
</comment>
<dbReference type="InterPro" id="IPR015422">
    <property type="entry name" value="PyrdxlP-dep_Trfase_small"/>
</dbReference>
<dbReference type="InterPro" id="IPR006234">
    <property type="entry name" value="O-succ-hSer_sulfhydrylase"/>
</dbReference>
<evidence type="ECO:0000256" key="2">
    <source>
        <dbReference type="ARBA" id="ARBA00022898"/>
    </source>
</evidence>
<dbReference type="Proteomes" id="UP001549110">
    <property type="component" value="Unassembled WGS sequence"/>
</dbReference>
<dbReference type="PANTHER" id="PTHR11808:SF80">
    <property type="entry name" value="CYSTATHIONINE GAMMA-LYASE"/>
    <property type="match status" value="1"/>
</dbReference>
<dbReference type="Gene3D" id="3.90.1150.10">
    <property type="entry name" value="Aspartate Aminotransferase, domain 1"/>
    <property type="match status" value="1"/>
</dbReference>
<gene>
    <name evidence="3" type="primary">metZ</name>
    <name evidence="5" type="ORF">ABID41_001016</name>
</gene>
<dbReference type="GO" id="GO:0016740">
    <property type="term" value="F:transferase activity"/>
    <property type="evidence" value="ECO:0007669"/>
    <property type="project" value="UniProtKB-KW"/>
</dbReference>
<accession>A0ABV2EH29</accession>
<comment type="catalytic activity">
    <reaction evidence="3">
        <text>O-succinyl-L-homoserine + hydrogen sulfide = L-homocysteine + succinate</text>
        <dbReference type="Rhea" id="RHEA:27826"/>
        <dbReference type="ChEBI" id="CHEBI:29919"/>
        <dbReference type="ChEBI" id="CHEBI:30031"/>
        <dbReference type="ChEBI" id="CHEBI:57661"/>
        <dbReference type="ChEBI" id="CHEBI:58199"/>
    </reaction>
</comment>
<keyword evidence="3 5" id="KW-0808">Transferase</keyword>
<dbReference type="InterPro" id="IPR015421">
    <property type="entry name" value="PyrdxlP-dep_Trfase_major"/>
</dbReference>
<dbReference type="Gene3D" id="3.40.640.10">
    <property type="entry name" value="Type I PLP-dependent aspartate aminotransferase-like (Major domain)"/>
    <property type="match status" value="1"/>
</dbReference>
<evidence type="ECO:0000256" key="3">
    <source>
        <dbReference type="HAMAP-Rule" id="MF_02056"/>
    </source>
</evidence>
<dbReference type="PANTHER" id="PTHR11808">
    <property type="entry name" value="TRANS-SULFURATION ENZYME FAMILY MEMBER"/>
    <property type="match status" value="1"/>
</dbReference>
<dbReference type="PIRSF" id="PIRSF001434">
    <property type="entry name" value="CGS"/>
    <property type="match status" value="1"/>
</dbReference>
<comment type="pathway">
    <text evidence="3">Amino-acid biosynthesis; L-methionine biosynthesis via de novo pathway; L-homocysteine from O-succinyl-L-homoserine: step 1/1.</text>
</comment>
<evidence type="ECO:0000256" key="1">
    <source>
        <dbReference type="ARBA" id="ARBA00001933"/>
    </source>
</evidence>
<dbReference type="SUPFAM" id="SSF53383">
    <property type="entry name" value="PLP-dependent transferases"/>
    <property type="match status" value="1"/>
</dbReference>
<dbReference type="CDD" id="cd00614">
    <property type="entry name" value="CGS_like"/>
    <property type="match status" value="1"/>
</dbReference>
<proteinExistence type="inferred from homology"/>
<comment type="subunit">
    <text evidence="3">Homotetramer.</text>
</comment>
<dbReference type="EC" id="2.5.1.-" evidence="3"/>
<dbReference type="RefSeq" id="WP_331931114.1">
    <property type="nucleotide sequence ID" value="NZ_JBEPLU010000001.1"/>
</dbReference>
<evidence type="ECO:0000313" key="5">
    <source>
        <dbReference type="EMBL" id="MET3525921.1"/>
    </source>
</evidence>
<evidence type="ECO:0000256" key="4">
    <source>
        <dbReference type="RuleBase" id="RU362118"/>
    </source>
</evidence>
<dbReference type="InterPro" id="IPR015424">
    <property type="entry name" value="PyrdxlP-dep_Trfase"/>
</dbReference>
<organism evidence="5 6">
    <name type="scientific">Phenylobacterium koreense</name>
    <dbReference type="NCBI Taxonomy" id="266125"/>
    <lineage>
        <taxon>Bacteria</taxon>
        <taxon>Pseudomonadati</taxon>
        <taxon>Pseudomonadota</taxon>
        <taxon>Alphaproteobacteria</taxon>
        <taxon>Caulobacterales</taxon>
        <taxon>Caulobacteraceae</taxon>
        <taxon>Phenylobacterium</taxon>
    </lineage>
</organism>
<dbReference type="NCBIfam" id="TIGR01325">
    <property type="entry name" value="O_suc_HS_sulf"/>
    <property type="match status" value="1"/>
</dbReference>
<name>A0ABV2EH29_9CAUL</name>
<keyword evidence="6" id="KW-1185">Reference proteome</keyword>
<comment type="similarity">
    <text evidence="3">Belongs to the trans-sulfuration enzymes family. MetZ subfamily.</text>
</comment>
<dbReference type="EMBL" id="JBEPLU010000001">
    <property type="protein sequence ID" value="MET3525921.1"/>
    <property type="molecule type" value="Genomic_DNA"/>
</dbReference>
<reference evidence="5 6" key="1">
    <citation type="submission" date="2024-06" db="EMBL/GenBank/DDBJ databases">
        <title>Genomic Encyclopedia of Type Strains, Phase IV (KMG-IV): sequencing the most valuable type-strain genomes for metagenomic binning, comparative biology and taxonomic classification.</title>
        <authorList>
            <person name="Goeker M."/>
        </authorList>
    </citation>
    <scope>NUCLEOTIDE SEQUENCE [LARGE SCALE GENOMIC DNA]</scope>
    <source>
        <strain evidence="5 6">DSM 17809</strain>
    </source>
</reference>
<dbReference type="Pfam" id="PF01053">
    <property type="entry name" value="Cys_Met_Meta_PP"/>
    <property type="match status" value="1"/>
</dbReference>
<sequence>MAEDVRDWELETKLVRGGLTRTPYGEISEALFLTQSFAYDTAGAADRRFSGEEPGFIYQRFGNPTTAMFEERLALLEGAEVCRATASGMAAVHVALQGLVRAGDHIVAGRALFGSCRWILSDWMGRFGVEVTYVDATDLEAWKNAVRPNTKAFLVETPANPLLEVTAIGAVADIAHAAGAKLVVDNVFATPVFQKPLALGADVVVYSATKHIDGQGRVLGGAILGAEQVMTEAYKDILRHTGPALSPFNAWVLLKGLETLDLRVRRQAENASKIAEVIASHGKAKQVLYPGRPDHPQAAIIANQMTGGGNVVAFDLGSREAAWRFLDALAIVDISNNLGDAKSMATHPSTTTHRSMPEEQRLEIGLTQGWVRMSVGLEGVGDLSRDVSRALDAA</sequence>
<dbReference type="HAMAP" id="MF_02056">
    <property type="entry name" value="MetZ"/>
    <property type="match status" value="1"/>
</dbReference>
<evidence type="ECO:0000313" key="6">
    <source>
        <dbReference type="Proteomes" id="UP001549110"/>
    </source>
</evidence>
<dbReference type="InterPro" id="IPR000277">
    <property type="entry name" value="Cys/Met-Metab_PyrdxlP-dep_enz"/>
</dbReference>
<keyword evidence="3" id="KW-0486">Methionine biosynthesis</keyword>
<feature type="modified residue" description="N6-(pyridoxal phosphate)lysine" evidence="3">
    <location>
        <position position="210"/>
    </location>
</feature>
<keyword evidence="2 3" id="KW-0663">Pyridoxal phosphate</keyword>